<dbReference type="GeneID" id="110988746"/>
<dbReference type="Pfam" id="PF01826">
    <property type="entry name" value="TIL"/>
    <property type="match status" value="1"/>
</dbReference>
<keyword evidence="5" id="KW-1185">Reference proteome</keyword>
<protein>
    <submittedName>
        <fullName evidence="6">von Willebrand factor-like</fullName>
    </submittedName>
</protein>
<dbReference type="InterPro" id="IPR036084">
    <property type="entry name" value="Ser_inhib-like_sf"/>
</dbReference>
<dbReference type="CDD" id="cd19941">
    <property type="entry name" value="TIL"/>
    <property type="match status" value="1"/>
</dbReference>
<organism evidence="5 6">
    <name type="scientific">Acanthaster planci</name>
    <name type="common">Crown-of-thorns starfish</name>
    <dbReference type="NCBI Taxonomy" id="133434"/>
    <lineage>
        <taxon>Eukaryota</taxon>
        <taxon>Metazoa</taxon>
        <taxon>Echinodermata</taxon>
        <taxon>Eleutherozoa</taxon>
        <taxon>Asterozoa</taxon>
        <taxon>Asteroidea</taxon>
        <taxon>Valvatacea</taxon>
        <taxon>Valvatida</taxon>
        <taxon>Acanthasteridae</taxon>
        <taxon>Acanthaster</taxon>
    </lineage>
</organism>
<dbReference type="Proteomes" id="UP000694845">
    <property type="component" value="Unplaced"/>
</dbReference>
<sequence length="505" mass="56306">MARIASRCMALVLLTTWITSCVAVPEKPTKECIEKLYYIEKVEYDVSEKHLLNNIFGTSIEERQSTYIKRRACCDGENKPDHCGIPFCNNLKSVRCSESVGKCSLSSTVCRLIQDAISEKNKREPHEQYLPSFEPTLKGVPDDLLPGGEVNVNHRSVVLPFQTSSGITINPEGVYKRPECFFDGNNNAVIEVNSLHESSAEWNDKFGLCGNYDLDPRNDLHNRSVKSFVNELNLDQGIACRKVNEALLNPFDSLDMPNKEKVRKACDDFASQPFFKDCRSLSDVKPFIDSCYFILSRALIEKSSFEQGQCDVYAEYSMSCSRIGLHVDWRPKLPNGTCAVSCDHGMVYKECGSACPPTCENFNPEDCGNACVPGCQCTSGTYFDGEMCVTKENCPCFQAGEFYPDGSVMKVSCDDCVCVEGKLQDCSNNPCPVTCTIFGGHYFNTFEGKSYEFDGNCEYVLVQNGTESGPPFSIFMDKSECGELEPRCWNVPKLSIKTPDGSLHE</sequence>
<keyword evidence="2" id="KW-0325">Glycoprotein</keyword>
<dbReference type="GO" id="GO:0005615">
    <property type="term" value="C:extracellular space"/>
    <property type="evidence" value="ECO:0007669"/>
    <property type="project" value="TreeGrafter"/>
</dbReference>
<dbReference type="InterPro" id="IPR001846">
    <property type="entry name" value="VWF_type-D"/>
</dbReference>
<dbReference type="AlphaFoldDB" id="A0A8B7ZT39"/>
<proteinExistence type="predicted"/>
<dbReference type="FunFam" id="2.10.25.10:FF:000055">
    <property type="entry name" value="alpha-tectorin isoform X1"/>
    <property type="match status" value="1"/>
</dbReference>
<dbReference type="InterPro" id="IPR001007">
    <property type="entry name" value="VWF_dom"/>
</dbReference>
<reference evidence="6" key="1">
    <citation type="submission" date="2025-08" db="UniProtKB">
        <authorList>
            <consortium name="RefSeq"/>
        </authorList>
    </citation>
    <scope>IDENTIFICATION</scope>
</reference>
<dbReference type="InterPro" id="IPR002919">
    <property type="entry name" value="TIL_dom"/>
</dbReference>
<dbReference type="PROSITE" id="PS51233">
    <property type="entry name" value="VWFD"/>
    <property type="match status" value="1"/>
</dbReference>
<evidence type="ECO:0000256" key="1">
    <source>
        <dbReference type="ARBA" id="ARBA00023157"/>
    </source>
</evidence>
<dbReference type="Pfam" id="PF00094">
    <property type="entry name" value="VWD"/>
    <property type="match status" value="1"/>
</dbReference>
<evidence type="ECO:0000313" key="6">
    <source>
        <dbReference type="RefSeq" id="XP_022108237.1"/>
    </source>
</evidence>
<accession>A0A8B7ZT39</accession>
<evidence type="ECO:0000313" key="5">
    <source>
        <dbReference type="Proteomes" id="UP000694845"/>
    </source>
</evidence>
<keyword evidence="1" id="KW-1015">Disulfide bond</keyword>
<dbReference type="OrthoDB" id="6262482at2759"/>
<evidence type="ECO:0000259" key="4">
    <source>
        <dbReference type="PROSITE" id="PS51233"/>
    </source>
</evidence>
<gene>
    <name evidence="6" type="primary">LOC110988746</name>
</gene>
<dbReference type="GO" id="GO:0031012">
    <property type="term" value="C:extracellular matrix"/>
    <property type="evidence" value="ECO:0007669"/>
    <property type="project" value="TreeGrafter"/>
</dbReference>
<evidence type="ECO:0000256" key="3">
    <source>
        <dbReference type="SAM" id="SignalP"/>
    </source>
</evidence>
<dbReference type="PANTHER" id="PTHR11339:SF386">
    <property type="entry name" value="HEMOLECTIN, ISOFORM A"/>
    <property type="match status" value="1"/>
</dbReference>
<dbReference type="SMART" id="SM00215">
    <property type="entry name" value="VWC_out"/>
    <property type="match status" value="1"/>
</dbReference>
<feature type="domain" description="VWFD" evidence="4">
    <location>
        <begin position="433"/>
        <end position="505"/>
    </location>
</feature>
<dbReference type="RefSeq" id="XP_022108237.1">
    <property type="nucleotide sequence ID" value="XM_022252545.1"/>
</dbReference>
<dbReference type="InterPro" id="IPR050780">
    <property type="entry name" value="Mucin_vWF_Thrombospondin_sf"/>
</dbReference>
<keyword evidence="3" id="KW-0732">Signal</keyword>
<dbReference type="SUPFAM" id="SSF57567">
    <property type="entry name" value="Serine protease inhibitors"/>
    <property type="match status" value="1"/>
</dbReference>
<name>A0A8B7ZT39_ACAPL</name>
<evidence type="ECO:0000256" key="2">
    <source>
        <dbReference type="ARBA" id="ARBA00023180"/>
    </source>
</evidence>
<feature type="signal peptide" evidence="3">
    <location>
        <begin position="1"/>
        <end position="23"/>
    </location>
</feature>
<dbReference type="PROSITE" id="PS51257">
    <property type="entry name" value="PROKAR_LIPOPROTEIN"/>
    <property type="match status" value="1"/>
</dbReference>
<dbReference type="PANTHER" id="PTHR11339">
    <property type="entry name" value="EXTRACELLULAR MATRIX GLYCOPROTEIN RELATED"/>
    <property type="match status" value="1"/>
</dbReference>
<dbReference type="Gene3D" id="2.10.25.10">
    <property type="entry name" value="Laminin"/>
    <property type="match status" value="1"/>
</dbReference>
<feature type="chain" id="PRO_5034892172" evidence="3">
    <location>
        <begin position="24"/>
        <end position="505"/>
    </location>
</feature>
<dbReference type="KEGG" id="aplc:110988746"/>